<reference evidence="2" key="1">
    <citation type="submission" date="2018-10" db="EMBL/GenBank/DDBJ databases">
        <title>Hidden diversity of soil giant viruses.</title>
        <authorList>
            <person name="Schulz F."/>
            <person name="Alteio L."/>
            <person name="Goudeau D."/>
            <person name="Ryan E.M."/>
            <person name="Malmstrom R.R."/>
            <person name="Blanchard J."/>
            <person name="Woyke T."/>
        </authorList>
    </citation>
    <scope>NUCLEOTIDE SEQUENCE</scope>
    <source>
        <strain evidence="2">HYV1</strain>
    </source>
</reference>
<evidence type="ECO:0000256" key="1">
    <source>
        <dbReference type="SAM" id="Phobius"/>
    </source>
</evidence>
<keyword evidence="1" id="KW-0472">Membrane</keyword>
<evidence type="ECO:0000313" key="2">
    <source>
        <dbReference type="EMBL" id="AYV84190.1"/>
    </source>
</evidence>
<protein>
    <submittedName>
        <fullName evidence="2">Divergent HNH endonuclease</fullName>
    </submittedName>
</protein>
<keyword evidence="2" id="KW-0540">Nuclease</keyword>
<name>A0A3G5AAC5_9VIRU</name>
<feature type="transmembrane region" description="Helical" evidence="1">
    <location>
        <begin position="25"/>
        <end position="42"/>
    </location>
</feature>
<gene>
    <name evidence="2" type="ORF">Hyperionvirus19_14</name>
</gene>
<organism evidence="2">
    <name type="scientific">Hyperionvirus sp</name>
    <dbReference type="NCBI Taxonomy" id="2487770"/>
    <lineage>
        <taxon>Viruses</taxon>
        <taxon>Varidnaviria</taxon>
        <taxon>Bamfordvirae</taxon>
        <taxon>Nucleocytoviricota</taxon>
        <taxon>Megaviricetes</taxon>
        <taxon>Imitervirales</taxon>
        <taxon>Mimiviridae</taxon>
        <taxon>Klosneuvirinae</taxon>
    </lineage>
</organism>
<dbReference type="Gene3D" id="3.30.40.220">
    <property type="match status" value="2"/>
</dbReference>
<dbReference type="EMBL" id="MK072401">
    <property type="protein sequence ID" value="AYV84190.1"/>
    <property type="molecule type" value="Genomic_DNA"/>
</dbReference>
<keyword evidence="1" id="KW-1133">Transmembrane helix</keyword>
<keyword evidence="2" id="KW-0378">Hydrolase</keyword>
<proteinExistence type="predicted"/>
<accession>A0A3G5AAC5</accession>
<dbReference type="GO" id="GO:0004519">
    <property type="term" value="F:endonuclease activity"/>
    <property type="evidence" value="ECO:0007669"/>
    <property type="project" value="UniProtKB-KW"/>
</dbReference>
<keyword evidence="1" id="KW-0812">Transmembrane</keyword>
<keyword evidence="2" id="KW-0255">Endonuclease</keyword>
<sequence length="687" mass="81023">MSRQFFPVCAQFMYKKNIIFRIQKFFVLRLFSYGNYLLLIYYKKKMSDEPIRIKCQGFEFKKKTCDKDAIGEVFKRYCARHYYMGQYSDFMLEELTKCVSCDLMHYSPRPTECRTCIDNCYQANLKFCEEVLLCSCPGCIKPRSRNKIYCIKHEHLAVQVKKDSVIESREEMKNKNFITFETVDYCRSLGCINSPSANGFCKKVHQHEHREEANVYLVSEKIEANPVVEQPMKSVDVIKKCVPKLGVHKVREPNNVVGKPCDPTVEQPIKVDQACSCVPNRIIKKKTNRKNKDKCKGFDRNKNKCRNYSINETEFCDYHDYMIGYTEYMLAHLTNCSDCKKMYYFVDTSTCQKCLDRGKAVRIKNRQQQIMCIHCGENQKSADNDYCGKHQTEYWKAKVESSGKKVCVNYVRGCRAELELDYKYTRCQVCLEKEKIKDYSRSAVRKDIFAEFTDDQFKKFFRDNCFYCGKNYDALNFNGIDRLYSKGAYIDDNCVSCCKMCNFIKGFLDPVVFMMRCEHILTFQGVLNGKLHYDLIPDNIPCSYNDYQLKAKEKKLEFIISQKFYNQLRLEDCYICGKEASGFHKNGIDRFDSNIGYENDNCRPCCTECNFMKNKHSFDIFINQLEKIYAHLNDGNKIRRVAADRLKRFYDKVKNNNIIISMKLMKEQPIDNHNIELRKMIMRRIKN</sequence>